<proteinExistence type="predicted"/>
<evidence type="ECO:0000313" key="1">
    <source>
        <dbReference type="EMBL" id="MBW4657988.1"/>
    </source>
</evidence>
<sequence>MNAIAPHSNLDNDADSNTLIHQVGKVLILAHRESTDLLQSTFTQAGFECDVLRQADKPEYQTYASIYRCLLNHSQAWEFAAQAQQPTLIVEADFVPIVDLGKLPLPFSPDQARLENVGMAWLYTCAPQIYSVTVDGFAEGFSTALVAYILTPQGARALQGFVGEITVRHGTGYYNFDSEIDGFLRAQNLKNYVPFRNYGEHGGRANPEHRRNGMSGLHRADVLWGSLAFLPIYSEGSHLRLFGARLQARFKGIARLAMGKYLRPKIVKSSRTPGRLISFAIRRQLTL</sequence>
<protein>
    <submittedName>
        <fullName evidence="1">LPS biosynthesis glycosyltransferase</fullName>
    </submittedName>
</protein>
<organism evidence="1 2">
    <name type="scientific">Drouetiella hepatica Uher 2000/2452</name>
    <dbReference type="NCBI Taxonomy" id="904376"/>
    <lineage>
        <taxon>Bacteria</taxon>
        <taxon>Bacillati</taxon>
        <taxon>Cyanobacteriota</taxon>
        <taxon>Cyanophyceae</taxon>
        <taxon>Oculatellales</taxon>
        <taxon>Oculatellaceae</taxon>
        <taxon>Drouetiella</taxon>
    </lineage>
</organism>
<dbReference type="AlphaFoldDB" id="A0A951Q820"/>
<evidence type="ECO:0000313" key="2">
    <source>
        <dbReference type="Proteomes" id="UP000757435"/>
    </source>
</evidence>
<comment type="caution">
    <text evidence="1">The sequence shown here is derived from an EMBL/GenBank/DDBJ whole genome shotgun (WGS) entry which is preliminary data.</text>
</comment>
<gene>
    <name evidence="1" type="ORF">KME15_04895</name>
</gene>
<reference evidence="1" key="1">
    <citation type="submission" date="2021-05" db="EMBL/GenBank/DDBJ databases">
        <authorList>
            <person name="Pietrasiak N."/>
            <person name="Ward R."/>
            <person name="Stajich J.E."/>
            <person name="Kurbessoian T."/>
        </authorList>
    </citation>
    <scope>NUCLEOTIDE SEQUENCE</scope>
    <source>
        <strain evidence="1">UHER 2000/2452</strain>
    </source>
</reference>
<name>A0A951Q820_9CYAN</name>
<reference evidence="1" key="2">
    <citation type="journal article" date="2022" name="Microbiol. Resour. Announc.">
        <title>Metagenome Sequencing to Explore Phylogenomics of Terrestrial Cyanobacteria.</title>
        <authorList>
            <person name="Ward R.D."/>
            <person name="Stajich J.E."/>
            <person name="Johansen J.R."/>
            <person name="Huntemann M."/>
            <person name="Clum A."/>
            <person name="Foster B."/>
            <person name="Foster B."/>
            <person name="Roux S."/>
            <person name="Palaniappan K."/>
            <person name="Varghese N."/>
            <person name="Mukherjee S."/>
            <person name="Reddy T.B.K."/>
            <person name="Daum C."/>
            <person name="Copeland A."/>
            <person name="Chen I.A."/>
            <person name="Ivanova N.N."/>
            <person name="Kyrpides N.C."/>
            <person name="Shapiro N."/>
            <person name="Eloe-Fadrosh E.A."/>
            <person name="Pietrasiak N."/>
        </authorList>
    </citation>
    <scope>NUCLEOTIDE SEQUENCE</scope>
    <source>
        <strain evidence="1">UHER 2000/2452</strain>
    </source>
</reference>
<dbReference type="Proteomes" id="UP000757435">
    <property type="component" value="Unassembled WGS sequence"/>
</dbReference>
<dbReference type="EMBL" id="JAHHHD010000003">
    <property type="protein sequence ID" value="MBW4657988.1"/>
    <property type="molecule type" value="Genomic_DNA"/>
</dbReference>
<accession>A0A951Q820</accession>